<gene>
    <name evidence="1" type="primary">tssG</name>
    <name evidence="1" type="ORF">EJB06_04455</name>
</gene>
<proteinExistence type="predicted"/>
<accession>A0A430HS74</accession>
<dbReference type="InterPro" id="IPR010732">
    <property type="entry name" value="T6SS_TssG-like"/>
</dbReference>
<organism evidence="1 2">
    <name type="scientific">Massilia atriviolacea</name>
    <dbReference type="NCBI Taxonomy" id="2495579"/>
    <lineage>
        <taxon>Bacteria</taxon>
        <taxon>Pseudomonadati</taxon>
        <taxon>Pseudomonadota</taxon>
        <taxon>Betaproteobacteria</taxon>
        <taxon>Burkholderiales</taxon>
        <taxon>Oxalobacteraceae</taxon>
        <taxon>Telluria group</taxon>
        <taxon>Massilia</taxon>
    </lineage>
</organism>
<keyword evidence="2" id="KW-1185">Reference proteome</keyword>
<dbReference type="Proteomes" id="UP000278085">
    <property type="component" value="Unassembled WGS sequence"/>
</dbReference>
<reference evidence="1 2" key="1">
    <citation type="submission" date="2018-12" db="EMBL/GenBank/DDBJ databases">
        <authorList>
            <person name="Yang E."/>
        </authorList>
    </citation>
    <scope>NUCLEOTIDE SEQUENCE [LARGE SCALE GENOMIC DNA]</scope>
    <source>
        <strain evidence="1 2">SOD</strain>
    </source>
</reference>
<dbReference type="NCBIfam" id="TIGR03347">
    <property type="entry name" value="VI_chp_1"/>
    <property type="match status" value="1"/>
</dbReference>
<dbReference type="RefSeq" id="WP_126072781.1">
    <property type="nucleotide sequence ID" value="NZ_CP051166.1"/>
</dbReference>
<dbReference type="Pfam" id="PF06996">
    <property type="entry name" value="T6SS_TssG"/>
    <property type="match status" value="1"/>
</dbReference>
<dbReference type="OrthoDB" id="1523296at2"/>
<comment type="caution">
    <text evidence="1">The sequence shown here is derived from an EMBL/GenBank/DDBJ whole genome shotgun (WGS) entry which is preliminary data.</text>
</comment>
<sequence length="358" mass="39386">MNAAWTDQAPWRQLREAPYEHDLFALLRWIDARAGAAQPLGRSTHPSGEPVRLAQKASLAFAPASVAGLRERDGRPPQLSMYGFGLFGPNGPLPLHLTEYVRERERMAADPTLAAFADLFHHRLATLFYRAWADCQASASLDRPGEARFDAHLASLLGMGLPAQQRPGAIGLHARYCQAGHLGRQSRNPEGLRAILHSYFAIPVEVVEHVTHWVGLDEADRLALGRAGMGLGRGGTLGMAVRDAQSRFRLVLGPLTLDQYRRFLPGGEHVAALVEWVHEFVGMDLSWDVQLLLAEDQKPMAALSRMQPLGLSSWLGKRPADTRRAASAHLIIDYMARACGKRAAPRANAHLQRGTLHV</sequence>
<dbReference type="EMBL" id="RXLQ01000002">
    <property type="protein sequence ID" value="RSZ60370.1"/>
    <property type="molecule type" value="Genomic_DNA"/>
</dbReference>
<dbReference type="PANTHER" id="PTHR35564">
    <property type="match status" value="1"/>
</dbReference>
<evidence type="ECO:0000313" key="2">
    <source>
        <dbReference type="Proteomes" id="UP000278085"/>
    </source>
</evidence>
<protein>
    <submittedName>
        <fullName evidence="1">Type VI secretion system baseplate subunit TssG</fullName>
    </submittedName>
</protein>
<evidence type="ECO:0000313" key="1">
    <source>
        <dbReference type="EMBL" id="RSZ60370.1"/>
    </source>
</evidence>
<name>A0A430HS74_9BURK</name>
<dbReference type="PANTHER" id="PTHR35564:SF4">
    <property type="entry name" value="CYTOPLASMIC PROTEIN"/>
    <property type="match status" value="1"/>
</dbReference>
<dbReference type="AlphaFoldDB" id="A0A430HS74"/>